<dbReference type="RefSeq" id="WP_120788362.1">
    <property type="nucleotide sequence ID" value="NZ_CP032624.1"/>
</dbReference>
<dbReference type="KEGG" id="gry:D7I44_04365"/>
<keyword evidence="1" id="KW-0805">Transcription regulation</keyword>
<evidence type="ECO:0000256" key="2">
    <source>
        <dbReference type="ARBA" id="ARBA00023125"/>
    </source>
</evidence>
<dbReference type="SMART" id="SM00347">
    <property type="entry name" value="HTH_MARR"/>
    <property type="match status" value="1"/>
</dbReference>
<protein>
    <submittedName>
        <fullName evidence="5">MarR family transcriptional regulator</fullName>
    </submittedName>
</protein>
<keyword evidence="3" id="KW-0804">Transcription</keyword>
<dbReference type="Proteomes" id="UP000275069">
    <property type="component" value="Chromosome"/>
</dbReference>
<accession>A0A387BJD2</accession>
<evidence type="ECO:0000256" key="3">
    <source>
        <dbReference type="ARBA" id="ARBA00023163"/>
    </source>
</evidence>
<reference evidence="5 6" key="1">
    <citation type="submission" date="2018-09" db="EMBL/GenBank/DDBJ databases">
        <title>Genome sequencing of strain 2DFW10M-5.</title>
        <authorList>
            <person name="Heo J."/>
            <person name="Kim S.-J."/>
            <person name="Kwon S.-W."/>
        </authorList>
    </citation>
    <scope>NUCLEOTIDE SEQUENCE [LARGE SCALE GENOMIC DNA]</scope>
    <source>
        <strain evidence="5 6">2DFW10M-5</strain>
    </source>
</reference>
<dbReference type="Gene3D" id="1.10.287.100">
    <property type="match status" value="1"/>
</dbReference>
<dbReference type="Pfam" id="PF12802">
    <property type="entry name" value="MarR_2"/>
    <property type="match status" value="1"/>
</dbReference>
<dbReference type="InterPro" id="IPR000835">
    <property type="entry name" value="HTH_MarR-typ"/>
</dbReference>
<dbReference type="InterPro" id="IPR023187">
    <property type="entry name" value="Tscrpt_reg_MarR-type_CS"/>
</dbReference>
<dbReference type="GO" id="GO:0003677">
    <property type="term" value="F:DNA binding"/>
    <property type="evidence" value="ECO:0007669"/>
    <property type="project" value="UniProtKB-KW"/>
</dbReference>
<evidence type="ECO:0000313" key="5">
    <source>
        <dbReference type="EMBL" id="AYG02828.1"/>
    </source>
</evidence>
<dbReference type="PANTHER" id="PTHR39515:SF2">
    <property type="entry name" value="HTH-TYPE TRANSCRIPTIONAL REGULATOR RV0880"/>
    <property type="match status" value="1"/>
</dbReference>
<dbReference type="OrthoDB" id="9155413at2"/>
<dbReference type="InterPro" id="IPR036390">
    <property type="entry name" value="WH_DNA-bd_sf"/>
</dbReference>
<feature type="domain" description="HTH marR-type" evidence="4">
    <location>
        <begin position="7"/>
        <end position="143"/>
    </location>
</feature>
<organism evidence="5 6">
    <name type="scientific">Gryllotalpicola protaetiae</name>
    <dbReference type="NCBI Taxonomy" id="2419771"/>
    <lineage>
        <taxon>Bacteria</taxon>
        <taxon>Bacillati</taxon>
        <taxon>Actinomycetota</taxon>
        <taxon>Actinomycetes</taxon>
        <taxon>Micrococcales</taxon>
        <taxon>Microbacteriaceae</taxon>
        <taxon>Gryllotalpicola</taxon>
    </lineage>
</organism>
<dbReference type="PROSITE" id="PS50995">
    <property type="entry name" value="HTH_MARR_2"/>
    <property type="match status" value="1"/>
</dbReference>
<name>A0A387BJD2_9MICO</name>
<keyword evidence="2" id="KW-0238">DNA-binding</keyword>
<dbReference type="SUPFAM" id="SSF46785">
    <property type="entry name" value="Winged helix' DNA-binding domain"/>
    <property type="match status" value="1"/>
</dbReference>
<keyword evidence="6" id="KW-1185">Reference proteome</keyword>
<dbReference type="PROSITE" id="PS01117">
    <property type="entry name" value="HTH_MARR_1"/>
    <property type="match status" value="1"/>
</dbReference>
<dbReference type="EMBL" id="CP032624">
    <property type="protein sequence ID" value="AYG02828.1"/>
    <property type="molecule type" value="Genomic_DNA"/>
</dbReference>
<dbReference type="InterPro" id="IPR052526">
    <property type="entry name" value="HTH-type_Bedaq_tolerance"/>
</dbReference>
<dbReference type="AlphaFoldDB" id="A0A387BJD2"/>
<evidence type="ECO:0000259" key="4">
    <source>
        <dbReference type="PROSITE" id="PS50995"/>
    </source>
</evidence>
<sequence length="145" mass="15315">MSEADRTEELAVELMASITVFVAAARKANPAGGLSAAEISALLRIKRAGETTSAAVARLEGISPQAMGATIAALEARSLVEREKDADDGRRILLRATDAGRELLDARRDSRTHALAHVLAERFDDDELATLGAAAPLLERLAEGL</sequence>
<proteinExistence type="predicted"/>
<gene>
    <name evidence="5" type="ORF">D7I44_04365</name>
</gene>
<evidence type="ECO:0000256" key="1">
    <source>
        <dbReference type="ARBA" id="ARBA00023015"/>
    </source>
</evidence>
<dbReference type="Gene3D" id="1.10.10.10">
    <property type="entry name" value="Winged helix-like DNA-binding domain superfamily/Winged helix DNA-binding domain"/>
    <property type="match status" value="1"/>
</dbReference>
<dbReference type="GO" id="GO:0003700">
    <property type="term" value="F:DNA-binding transcription factor activity"/>
    <property type="evidence" value="ECO:0007669"/>
    <property type="project" value="InterPro"/>
</dbReference>
<evidence type="ECO:0000313" key="6">
    <source>
        <dbReference type="Proteomes" id="UP000275069"/>
    </source>
</evidence>
<dbReference type="InterPro" id="IPR036388">
    <property type="entry name" value="WH-like_DNA-bd_sf"/>
</dbReference>
<dbReference type="PANTHER" id="PTHR39515">
    <property type="entry name" value="CONSERVED PROTEIN"/>
    <property type="match status" value="1"/>
</dbReference>